<dbReference type="InterPro" id="IPR044641">
    <property type="entry name" value="Lsm7/SmG-like"/>
</dbReference>
<reference evidence="5 6" key="1">
    <citation type="journal article" date="2013" name="J. Biotechnol.">
        <title>Establishment and interpretation of the genome sequence of the phytopathogenic fungus Rhizoctonia solani AG1-IB isolate 7/3/14.</title>
        <authorList>
            <person name="Wibberg D.W."/>
            <person name="Jelonek L.J."/>
            <person name="Rupp O.R."/>
            <person name="Hennig M.H."/>
            <person name="Eikmeyer F.E."/>
            <person name="Goesmann A.G."/>
            <person name="Hartmann A.H."/>
            <person name="Borriss R.B."/>
            <person name="Grosch R.G."/>
            <person name="Puehler A.P."/>
            <person name="Schlueter A.S."/>
        </authorList>
    </citation>
    <scope>NUCLEOTIDE SEQUENCE [LARGE SCALE GENOMIC DNA]</scope>
    <source>
        <strain evidence="6">AG1-IB / isolate 7/3/14</strain>
    </source>
</reference>
<feature type="region of interest" description="Disordered" evidence="3">
    <location>
        <begin position="1"/>
        <end position="36"/>
    </location>
</feature>
<dbReference type="PANTHER" id="PTHR10553">
    <property type="entry name" value="SMALL NUCLEAR RIBONUCLEOPROTEIN"/>
    <property type="match status" value="1"/>
</dbReference>
<dbReference type="GO" id="GO:0097526">
    <property type="term" value="C:spliceosomal tri-snRNP complex"/>
    <property type="evidence" value="ECO:0007669"/>
    <property type="project" value="TreeGrafter"/>
</dbReference>
<dbReference type="PANTHER" id="PTHR10553:SF5">
    <property type="entry name" value="U6 SNRNA-ASSOCIATED SM-LIKE PROTEIN LSM7"/>
    <property type="match status" value="1"/>
</dbReference>
<comment type="similarity">
    <text evidence="1">Belongs to the snRNP Sm proteins family.</text>
</comment>
<dbReference type="GO" id="GO:0071004">
    <property type="term" value="C:U2-type prespliceosome"/>
    <property type="evidence" value="ECO:0007669"/>
    <property type="project" value="TreeGrafter"/>
</dbReference>
<feature type="compositionally biased region" description="Gly residues" evidence="3">
    <location>
        <begin position="8"/>
        <end position="26"/>
    </location>
</feature>
<dbReference type="Proteomes" id="UP000012065">
    <property type="component" value="Unassembled WGS sequence"/>
</dbReference>
<comment type="caution">
    <text evidence="5">The sequence shown here is derived from an EMBL/GenBank/DDBJ whole genome shotgun (WGS) entry which is preliminary data.</text>
</comment>
<protein>
    <submittedName>
        <fullName evidence="5">U6 snRNA-associated Sm-like protein LSm7</fullName>
    </submittedName>
</protein>
<evidence type="ECO:0000256" key="1">
    <source>
        <dbReference type="ARBA" id="ARBA00006850"/>
    </source>
</evidence>
<dbReference type="InterPro" id="IPR010920">
    <property type="entry name" value="LSM_dom_sf"/>
</dbReference>
<name>M5BN01_THACB</name>
<evidence type="ECO:0000256" key="3">
    <source>
        <dbReference type="SAM" id="MobiDB-lite"/>
    </source>
</evidence>
<dbReference type="GO" id="GO:0071013">
    <property type="term" value="C:catalytic step 2 spliceosome"/>
    <property type="evidence" value="ECO:0007669"/>
    <property type="project" value="TreeGrafter"/>
</dbReference>
<gene>
    <name evidence="5" type="primary">lsm7</name>
    <name evidence="5" type="ORF">BN14_02374</name>
</gene>
<dbReference type="GO" id="GO:1990726">
    <property type="term" value="C:Lsm1-7-Pat1 complex"/>
    <property type="evidence" value="ECO:0007669"/>
    <property type="project" value="TreeGrafter"/>
</dbReference>
<dbReference type="GO" id="GO:0003723">
    <property type="term" value="F:RNA binding"/>
    <property type="evidence" value="ECO:0007669"/>
    <property type="project" value="TreeGrafter"/>
</dbReference>
<dbReference type="EMBL" id="CAOJ01003231">
    <property type="protein sequence ID" value="CCO28379.1"/>
    <property type="molecule type" value="Genomic_DNA"/>
</dbReference>
<evidence type="ECO:0000313" key="6">
    <source>
        <dbReference type="Proteomes" id="UP000012065"/>
    </source>
</evidence>
<evidence type="ECO:0000259" key="4">
    <source>
        <dbReference type="SMART" id="SM00651"/>
    </source>
</evidence>
<dbReference type="InterPro" id="IPR001163">
    <property type="entry name" value="Sm_dom_euk/arc"/>
</dbReference>
<dbReference type="GO" id="GO:0005688">
    <property type="term" value="C:U6 snRNP"/>
    <property type="evidence" value="ECO:0007669"/>
    <property type="project" value="TreeGrafter"/>
</dbReference>
<accession>M5BN01</accession>
<dbReference type="Gene3D" id="2.30.30.100">
    <property type="match status" value="1"/>
</dbReference>
<dbReference type="AlphaFoldDB" id="M5BN01"/>
<sequence length="122" mass="13558">MADRARGTGRGRGGPRGGSGSRGGAPAGSADKPRREAILDLSKYQDERIRVKFTGGRQVTGVLKGYDQLLNLVLDDVQEERQGIPHLFHRPTWLPIHFLSRADTTHTCSRPCRLAWSYHHNS</sequence>
<dbReference type="SMART" id="SM00651">
    <property type="entry name" value="Sm"/>
    <property type="match status" value="1"/>
</dbReference>
<evidence type="ECO:0000256" key="2">
    <source>
        <dbReference type="ARBA" id="ARBA00023274"/>
    </source>
</evidence>
<dbReference type="Pfam" id="PF01423">
    <property type="entry name" value="LSM"/>
    <property type="match status" value="1"/>
</dbReference>
<dbReference type="HOGENOM" id="CLU_2028301_0_0_1"/>
<proteinExistence type="inferred from homology"/>
<organism evidence="5 6">
    <name type="scientific">Thanatephorus cucumeris (strain AG1-IB / isolate 7/3/14)</name>
    <name type="common">Lettuce bottom rot fungus</name>
    <name type="synonym">Rhizoctonia solani</name>
    <dbReference type="NCBI Taxonomy" id="1108050"/>
    <lineage>
        <taxon>Eukaryota</taxon>
        <taxon>Fungi</taxon>
        <taxon>Dikarya</taxon>
        <taxon>Basidiomycota</taxon>
        <taxon>Agaricomycotina</taxon>
        <taxon>Agaricomycetes</taxon>
        <taxon>Cantharellales</taxon>
        <taxon>Ceratobasidiaceae</taxon>
        <taxon>Rhizoctonia</taxon>
        <taxon>Rhizoctonia solani AG-1</taxon>
    </lineage>
</organism>
<feature type="domain" description="Sm" evidence="4">
    <location>
        <begin position="39"/>
        <end position="91"/>
    </location>
</feature>
<dbReference type="SUPFAM" id="SSF50182">
    <property type="entry name" value="Sm-like ribonucleoproteins"/>
    <property type="match status" value="1"/>
</dbReference>
<keyword evidence="2" id="KW-0687">Ribonucleoprotein</keyword>
<evidence type="ECO:0000313" key="5">
    <source>
        <dbReference type="EMBL" id="CCO28379.1"/>
    </source>
</evidence>